<dbReference type="EMBL" id="JBHUKU010000004">
    <property type="protein sequence ID" value="MFD2458406.1"/>
    <property type="molecule type" value="Genomic_DNA"/>
</dbReference>
<evidence type="ECO:0000256" key="1">
    <source>
        <dbReference type="ARBA" id="ARBA00001974"/>
    </source>
</evidence>
<protein>
    <submittedName>
        <fullName evidence="7">NAD(P)/FAD-dependent oxidoreductase</fullName>
        <ecNumber evidence="7">1.6.5.-</ecNumber>
    </submittedName>
</protein>
<dbReference type="Proteomes" id="UP001597419">
    <property type="component" value="Unassembled WGS sequence"/>
</dbReference>
<dbReference type="InterPro" id="IPR051169">
    <property type="entry name" value="NADH-Q_oxidoreductase"/>
</dbReference>
<dbReference type="PANTHER" id="PTHR42913">
    <property type="entry name" value="APOPTOSIS-INDUCING FACTOR 1"/>
    <property type="match status" value="1"/>
</dbReference>
<keyword evidence="4" id="KW-0274">FAD</keyword>
<reference evidence="8" key="1">
    <citation type="journal article" date="2019" name="Int. J. Syst. Evol. Microbiol.">
        <title>The Global Catalogue of Microorganisms (GCM) 10K type strain sequencing project: providing services to taxonomists for standard genome sequencing and annotation.</title>
        <authorList>
            <consortium name="The Broad Institute Genomics Platform"/>
            <consortium name="The Broad Institute Genome Sequencing Center for Infectious Disease"/>
            <person name="Wu L."/>
            <person name="Ma J."/>
        </authorList>
    </citation>
    <scope>NUCLEOTIDE SEQUENCE [LARGE SCALE GENOMIC DNA]</scope>
    <source>
        <strain evidence="8">CGMCC 4.7643</strain>
    </source>
</reference>
<dbReference type="Pfam" id="PF07992">
    <property type="entry name" value="Pyr_redox_2"/>
    <property type="match status" value="1"/>
</dbReference>
<evidence type="ECO:0000256" key="4">
    <source>
        <dbReference type="ARBA" id="ARBA00022827"/>
    </source>
</evidence>
<proteinExistence type="inferred from homology"/>
<dbReference type="EC" id="1.6.5.-" evidence="7"/>
<dbReference type="SUPFAM" id="SSF51905">
    <property type="entry name" value="FAD/NAD(P)-binding domain"/>
    <property type="match status" value="1"/>
</dbReference>
<evidence type="ECO:0000313" key="7">
    <source>
        <dbReference type="EMBL" id="MFD2458406.1"/>
    </source>
</evidence>
<dbReference type="PANTHER" id="PTHR42913:SF3">
    <property type="entry name" value="64 KDA MITOCHONDRIAL NADH DEHYDROGENASE (EUROFUNG)"/>
    <property type="match status" value="1"/>
</dbReference>
<dbReference type="PRINTS" id="PR00368">
    <property type="entry name" value="FADPNR"/>
</dbReference>
<comment type="similarity">
    <text evidence="2">Belongs to the NADH dehydrogenase family.</text>
</comment>
<feature type="domain" description="FAD/NAD(P)-binding" evidence="6">
    <location>
        <begin position="4"/>
        <end position="291"/>
    </location>
</feature>
<evidence type="ECO:0000256" key="2">
    <source>
        <dbReference type="ARBA" id="ARBA00005272"/>
    </source>
</evidence>
<keyword evidence="8" id="KW-1185">Reference proteome</keyword>
<evidence type="ECO:0000259" key="6">
    <source>
        <dbReference type="Pfam" id="PF07992"/>
    </source>
</evidence>
<accession>A0ABW5GA98</accession>
<dbReference type="Gene3D" id="3.50.50.100">
    <property type="match status" value="1"/>
</dbReference>
<name>A0ABW5GA98_9PSEU</name>
<dbReference type="InterPro" id="IPR036188">
    <property type="entry name" value="FAD/NAD-bd_sf"/>
</dbReference>
<sequence length="373" mass="39996">MTHRIVILGAGYAGLRAAKRTARLLRGRDVRVTLVNRDDRFFERVRAHQLATGQDLRAWRLPDVLAGTGIDLVTATVTGVEPGTRTVLLDAAPHTIRYDTLVYALGSGADTGADTGAVPGVREHALTVADAAGAARLGARLATMPVRSDFLVVGGGLTGIEVAAEIAEARPDLRVRLVCDAPVGGWLSARARRHLRRAFERLGVELCEGARVAKVGPKEVLLGDGRSLPADAVVWAAGFRVPALAADAGFAVDGHGRMRVDERLRSVSHPEVYGVGDAAAGRAAGGRETRMSCQTGLPMGQCAARDIARERTGRRPKPARIRYEWQNISLGRRDGVTQFTRADDSPVRAVLTGRVSAWFKETITRLAARMTVR</sequence>
<comment type="caution">
    <text evidence="7">The sequence shown here is derived from an EMBL/GenBank/DDBJ whole genome shotgun (WGS) entry which is preliminary data.</text>
</comment>
<comment type="cofactor">
    <cofactor evidence="1">
        <name>FAD</name>
        <dbReference type="ChEBI" id="CHEBI:57692"/>
    </cofactor>
</comment>
<evidence type="ECO:0000313" key="8">
    <source>
        <dbReference type="Proteomes" id="UP001597419"/>
    </source>
</evidence>
<evidence type="ECO:0000256" key="3">
    <source>
        <dbReference type="ARBA" id="ARBA00022630"/>
    </source>
</evidence>
<dbReference type="PRINTS" id="PR00411">
    <property type="entry name" value="PNDRDTASEI"/>
</dbReference>
<keyword evidence="3" id="KW-0285">Flavoprotein</keyword>
<organism evidence="7 8">
    <name type="scientific">Amycolatopsis samaneae</name>
    <dbReference type="NCBI Taxonomy" id="664691"/>
    <lineage>
        <taxon>Bacteria</taxon>
        <taxon>Bacillati</taxon>
        <taxon>Actinomycetota</taxon>
        <taxon>Actinomycetes</taxon>
        <taxon>Pseudonocardiales</taxon>
        <taxon>Pseudonocardiaceae</taxon>
        <taxon>Amycolatopsis</taxon>
    </lineage>
</organism>
<keyword evidence="5 7" id="KW-0560">Oxidoreductase</keyword>
<dbReference type="RefSeq" id="WP_345388128.1">
    <property type="nucleotide sequence ID" value="NZ_BAABHG010000002.1"/>
</dbReference>
<evidence type="ECO:0000256" key="5">
    <source>
        <dbReference type="ARBA" id="ARBA00023002"/>
    </source>
</evidence>
<dbReference type="InterPro" id="IPR023753">
    <property type="entry name" value="FAD/NAD-binding_dom"/>
</dbReference>
<gene>
    <name evidence="7" type="ORF">ACFSYJ_07345</name>
</gene>
<dbReference type="GO" id="GO:0016491">
    <property type="term" value="F:oxidoreductase activity"/>
    <property type="evidence" value="ECO:0007669"/>
    <property type="project" value="UniProtKB-KW"/>
</dbReference>